<dbReference type="InterPro" id="IPR056920">
    <property type="entry name" value="PRTase-CE"/>
</dbReference>
<evidence type="ECO:0000259" key="1">
    <source>
        <dbReference type="Pfam" id="PF24390"/>
    </source>
</evidence>
<feature type="domain" description="PRTase-CE" evidence="1">
    <location>
        <begin position="86"/>
        <end position="355"/>
    </location>
</feature>
<dbReference type="EMBL" id="LAZR01012232">
    <property type="protein sequence ID" value="KKM27919.1"/>
    <property type="molecule type" value="Genomic_DNA"/>
</dbReference>
<gene>
    <name evidence="2" type="ORF">LCGC14_1569910</name>
</gene>
<organism evidence="2">
    <name type="scientific">marine sediment metagenome</name>
    <dbReference type="NCBI Taxonomy" id="412755"/>
    <lineage>
        <taxon>unclassified sequences</taxon>
        <taxon>metagenomes</taxon>
        <taxon>ecological metagenomes</taxon>
    </lineage>
</organism>
<protein>
    <recommendedName>
        <fullName evidence="1">PRTase-CE domain-containing protein</fullName>
    </recommendedName>
</protein>
<reference evidence="2" key="1">
    <citation type="journal article" date="2015" name="Nature">
        <title>Complex archaea that bridge the gap between prokaryotes and eukaryotes.</title>
        <authorList>
            <person name="Spang A."/>
            <person name="Saw J.H."/>
            <person name="Jorgensen S.L."/>
            <person name="Zaremba-Niedzwiedzka K."/>
            <person name="Martijn J."/>
            <person name="Lind A.E."/>
            <person name="van Eijk R."/>
            <person name="Schleper C."/>
            <person name="Guy L."/>
            <person name="Ettema T.J."/>
        </authorList>
    </citation>
    <scope>NUCLEOTIDE SEQUENCE</scope>
</reference>
<comment type="caution">
    <text evidence="2">The sequence shown here is derived from an EMBL/GenBank/DDBJ whole genome shotgun (WGS) entry which is preliminary data.</text>
</comment>
<name>A0A0F9J696_9ZZZZ</name>
<dbReference type="Pfam" id="PF24390">
    <property type="entry name" value="PRTase-CE"/>
    <property type="match status" value="1"/>
</dbReference>
<evidence type="ECO:0000313" key="2">
    <source>
        <dbReference type="EMBL" id="KKM27919.1"/>
    </source>
</evidence>
<sequence>MLNFEKFFGIQKLLFKITEDDICGFELKFFLFVIHKASKEEISIKIEEIPDFNQFFMKYIGTIEDLAKEFVHFEHKNGKNINKKAIEEWLIQFKTPYKASLALKILKKITFFSRSMITSVIKELINDIEEKKEIIVSPLGGPADSSSHITYYFRDLNLTEKIKEMPLRAIIDRKNPKETTILFLDDIIQTGNQVLSIFQQLLGISSKLNEAHEVMLKKKQIKRFKKFDLLFFFIIGLKEHESNLTEKLNTLGFPNIEILSYYKEVKYTSCFHPTSGVFKEPEERRIALEMCEEIGFQLFEDKLHWPEEKKKTNSLGYGNAQKLIVFPYNVPTTTLPVLWKRGKYNEEEWEPLFIRRKKK</sequence>
<proteinExistence type="predicted"/>
<accession>A0A0F9J696</accession>
<dbReference type="AlphaFoldDB" id="A0A0F9J696"/>